<evidence type="ECO:0000313" key="9">
    <source>
        <dbReference type="Proteomes" id="UP001150538"/>
    </source>
</evidence>
<dbReference type="SUPFAM" id="SSF53335">
    <property type="entry name" value="S-adenosyl-L-methionine-dependent methyltransferases"/>
    <property type="match status" value="1"/>
</dbReference>
<dbReference type="GO" id="GO:0005739">
    <property type="term" value="C:mitochondrion"/>
    <property type="evidence" value="ECO:0007669"/>
    <property type="project" value="UniProtKB-SubCell"/>
</dbReference>
<dbReference type="AlphaFoldDB" id="A0A9W8A7Q6"/>
<evidence type="ECO:0000256" key="4">
    <source>
        <dbReference type="ARBA" id="ARBA00022679"/>
    </source>
</evidence>
<reference evidence="8" key="1">
    <citation type="submission" date="2022-07" db="EMBL/GenBank/DDBJ databases">
        <title>Phylogenomic reconstructions and comparative analyses of Kickxellomycotina fungi.</title>
        <authorList>
            <person name="Reynolds N.K."/>
            <person name="Stajich J.E."/>
            <person name="Barry K."/>
            <person name="Grigoriev I.V."/>
            <person name="Crous P."/>
            <person name="Smith M.E."/>
        </authorList>
    </citation>
    <scope>NUCLEOTIDE SEQUENCE</scope>
    <source>
        <strain evidence="8">NBRC 100468</strain>
    </source>
</reference>
<organism evidence="8 9">
    <name type="scientific">Mycoemilia scoparia</name>
    <dbReference type="NCBI Taxonomy" id="417184"/>
    <lineage>
        <taxon>Eukaryota</taxon>
        <taxon>Fungi</taxon>
        <taxon>Fungi incertae sedis</taxon>
        <taxon>Zoopagomycota</taxon>
        <taxon>Kickxellomycotina</taxon>
        <taxon>Kickxellomycetes</taxon>
        <taxon>Kickxellales</taxon>
        <taxon>Kickxellaceae</taxon>
        <taxon>Mycoemilia</taxon>
    </lineage>
</organism>
<protein>
    <recommendedName>
        <fullName evidence="7">Protein arginine methyltransferase NDUFAF7</fullName>
        <ecNumber evidence="7">2.1.1.320</ecNumber>
    </recommendedName>
</protein>
<evidence type="ECO:0000256" key="6">
    <source>
        <dbReference type="ARBA" id="ARBA00048612"/>
    </source>
</evidence>
<dbReference type="Pfam" id="PF02636">
    <property type="entry name" value="Methyltransf_28"/>
    <property type="match status" value="1"/>
</dbReference>
<comment type="caution">
    <text evidence="8">The sequence shown here is derived from an EMBL/GenBank/DDBJ whole genome shotgun (WGS) entry which is preliminary data.</text>
</comment>
<comment type="catalytic activity">
    <reaction evidence="6 7">
        <text>L-arginyl-[protein] + 2 S-adenosyl-L-methionine = N(omega),N(omega)'-dimethyl-L-arginyl-[protein] + 2 S-adenosyl-L-homocysteine + 2 H(+)</text>
        <dbReference type="Rhea" id="RHEA:48108"/>
        <dbReference type="Rhea" id="RHEA-COMP:10532"/>
        <dbReference type="Rhea" id="RHEA-COMP:11992"/>
        <dbReference type="ChEBI" id="CHEBI:15378"/>
        <dbReference type="ChEBI" id="CHEBI:29965"/>
        <dbReference type="ChEBI" id="CHEBI:57856"/>
        <dbReference type="ChEBI" id="CHEBI:59789"/>
        <dbReference type="ChEBI" id="CHEBI:88221"/>
        <dbReference type="EC" id="2.1.1.320"/>
    </reaction>
</comment>
<keyword evidence="4 7" id="KW-0808">Transferase</keyword>
<evidence type="ECO:0000256" key="5">
    <source>
        <dbReference type="ARBA" id="ARBA00023128"/>
    </source>
</evidence>
<gene>
    <name evidence="8" type="ORF">H4219_000129</name>
</gene>
<dbReference type="GO" id="GO:0032981">
    <property type="term" value="P:mitochondrial respiratory chain complex I assembly"/>
    <property type="evidence" value="ECO:0007669"/>
    <property type="project" value="TreeGrafter"/>
</dbReference>
<keyword evidence="5 7" id="KW-0496">Mitochondrion</keyword>
<evidence type="ECO:0000256" key="7">
    <source>
        <dbReference type="RuleBase" id="RU364114"/>
    </source>
</evidence>
<comment type="function">
    <text evidence="7">Arginine methyltransferase involved in the assembly or stability of mitochondrial NADH:ubiquinone oxidoreductase complex (complex I).</text>
</comment>
<proteinExistence type="inferred from homology"/>
<dbReference type="OrthoDB" id="5595109at2759"/>
<dbReference type="GO" id="GO:0032259">
    <property type="term" value="P:methylation"/>
    <property type="evidence" value="ECO:0007669"/>
    <property type="project" value="UniProtKB-KW"/>
</dbReference>
<dbReference type="Proteomes" id="UP001150538">
    <property type="component" value="Unassembled WGS sequence"/>
</dbReference>
<evidence type="ECO:0000313" key="8">
    <source>
        <dbReference type="EMBL" id="KAJ1922267.1"/>
    </source>
</evidence>
<evidence type="ECO:0000256" key="1">
    <source>
        <dbReference type="ARBA" id="ARBA00004173"/>
    </source>
</evidence>
<dbReference type="InterPro" id="IPR029063">
    <property type="entry name" value="SAM-dependent_MTases_sf"/>
</dbReference>
<keyword evidence="3 7" id="KW-0489">Methyltransferase</keyword>
<evidence type="ECO:0000256" key="3">
    <source>
        <dbReference type="ARBA" id="ARBA00022603"/>
    </source>
</evidence>
<dbReference type="PANTHER" id="PTHR12049:SF7">
    <property type="entry name" value="PROTEIN ARGININE METHYLTRANSFERASE NDUFAF7, MITOCHONDRIAL"/>
    <property type="match status" value="1"/>
</dbReference>
<comment type="subcellular location">
    <subcellularLocation>
        <location evidence="1 7">Mitochondrion</location>
    </subcellularLocation>
</comment>
<comment type="similarity">
    <text evidence="2 7">Belongs to the NDUFAF7 family.</text>
</comment>
<name>A0A9W8A7Q6_9FUNG</name>
<dbReference type="PANTHER" id="PTHR12049">
    <property type="entry name" value="PROTEIN ARGININE METHYLTRANSFERASE NDUFAF7, MITOCHONDRIAL"/>
    <property type="match status" value="1"/>
</dbReference>
<dbReference type="EMBL" id="JANBPU010000001">
    <property type="protein sequence ID" value="KAJ1922267.1"/>
    <property type="molecule type" value="Genomic_DNA"/>
</dbReference>
<dbReference type="Gene3D" id="3.40.50.12710">
    <property type="match status" value="1"/>
</dbReference>
<accession>A0A9W8A7Q6</accession>
<dbReference type="EC" id="2.1.1.320" evidence="7"/>
<dbReference type="InterPro" id="IPR038375">
    <property type="entry name" value="NDUFAF7_sf"/>
</dbReference>
<keyword evidence="9" id="KW-1185">Reference proteome</keyword>
<sequence>MLAQRLFNAGLKISKRVQLSPAFCKSMVVGGMGSLTCLDDGGFMKRYMHSTLPDQTGKGKKADIEREPITHLIANIKGIIKAKGPMPIADYMKLALTSPIDGYYTRGNVIGREGDFITSPEISQMFGEMMGIWYIMQWQAAGCPQRVSFIELGPGKGTMMSDMLRISKRFPKFHQAISEVHLVEASPELRNIQAHKLGCEVDESVGQSSTSIKSNSKLYDFPVLWHHSIYQVDIASDTMPLVMAHEFFDALPIYRFAKMDKGWREIMVDIDDTQPPETPYHFRFVKSRTETTNTAVVINNPGFSDKYSVGDIIEVSPESSSNMHNIAKIISKHGGVGLVIDYGQDWTQGDTFRGIKCHKFANPLSSPGSMDLTADVDFSYLRRSVKKDHVHCYGPVEQGSFLHSMGIQSRLTQLIQSTNNRTTQENLVAAYKRLTDPNSMGRIYKVMAILSNQLRTDKPPVAFEEISREGITKHTATAPHGSKH</sequence>
<evidence type="ECO:0000256" key="2">
    <source>
        <dbReference type="ARBA" id="ARBA00005891"/>
    </source>
</evidence>
<dbReference type="GO" id="GO:0035243">
    <property type="term" value="F:protein-arginine omega-N symmetric methyltransferase activity"/>
    <property type="evidence" value="ECO:0007669"/>
    <property type="project" value="UniProtKB-EC"/>
</dbReference>
<dbReference type="InterPro" id="IPR003788">
    <property type="entry name" value="NDUFAF7"/>
</dbReference>